<reference evidence="4" key="1">
    <citation type="submission" date="2016-10" db="EMBL/GenBank/DDBJ databases">
        <authorList>
            <person name="Varghese N."/>
            <person name="Submissions S."/>
        </authorList>
    </citation>
    <scope>NUCLEOTIDE SEQUENCE [LARGE SCALE GENOMIC DNA]</scope>
    <source>
        <strain evidence="4">CGMCC 4.2126</strain>
    </source>
</reference>
<proteinExistence type="predicted"/>
<sequence>MPMNRLSQVDLSQRLHKREAAERLDAALDRLLRLRLVLGGQVGEKRIGPPLCAVFEGWDASGKGGAIKRLVRPLDPRHVRVAQFAAPTYDEKRHHFLWRFWPVLPGWGGMAVLDRSWYGRVLVERVEGFATEEQWSRAYGEIVEFERTLVAEGMIMVKFWMHVSEEEQLRRFRDRAADPLRAWKLTDEDWRNRDKRPQYEAAVEDMLTRTDHPKAPWHVVAGDDKRLARVTVVETVCAAVEAELRVRGYDLGDPGDPGDLAAPGDLGDPVDVPARMPR</sequence>
<dbReference type="EMBL" id="FOQY01000031">
    <property type="protein sequence ID" value="SFK64972.1"/>
    <property type="molecule type" value="Genomic_DNA"/>
</dbReference>
<evidence type="ECO:0000313" key="4">
    <source>
        <dbReference type="Proteomes" id="UP000199111"/>
    </source>
</evidence>
<keyword evidence="4" id="KW-1185">Reference proteome</keyword>
<evidence type="ECO:0000256" key="1">
    <source>
        <dbReference type="SAM" id="MobiDB-lite"/>
    </source>
</evidence>
<gene>
    <name evidence="3" type="ORF">SAMN05216275_13122</name>
</gene>
<keyword evidence="3" id="KW-0418">Kinase</keyword>
<dbReference type="SUPFAM" id="SSF52540">
    <property type="entry name" value="P-loop containing nucleoside triphosphate hydrolases"/>
    <property type="match status" value="1"/>
</dbReference>
<dbReference type="PANTHER" id="PTHR34383:SF3">
    <property type="entry name" value="POLYPHOSPHATE:AMP PHOSPHOTRANSFERASE"/>
    <property type="match status" value="1"/>
</dbReference>
<feature type="compositionally biased region" description="Low complexity" evidence="1">
    <location>
        <begin position="251"/>
        <end position="269"/>
    </location>
</feature>
<evidence type="ECO:0000313" key="3">
    <source>
        <dbReference type="EMBL" id="SFK64972.1"/>
    </source>
</evidence>
<feature type="region of interest" description="Disordered" evidence="1">
    <location>
        <begin position="250"/>
        <end position="278"/>
    </location>
</feature>
<name>A0A1I4B7S7_9ACTN</name>
<dbReference type="Proteomes" id="UP000199111">
    <property type="component" value="Unassembled WGS sequence"/>
</dbReference>
<dbReference type="AlphaFoldDB" id="A0A1I4B7S7"/>
<dbReference type="InterPro" id="IPR027417">
    <property type="entry name" value="P-loop_NTPase"/>
</dbReference>
<accession>A0A1I4B7S7</accession>
<evidence type="ECO:0000259" key="2">
    <source>
        <dbReference type="Pfam" id="PF03976"/>
    </source>
</evidence>
<organism evidence="3 4">
    <name type="scientific">Streptosporangium canum</name>
    <dbReference type="NCBI Taxonomy" id="324952"/>
    <lineage>
        <taxon>Bacteria</taxon>
        <taxon>Bacillati</taxon>
        <taxon>Actinomycetota</taxon>
        <taxon>Actinomycetes</taxon>
        <taxon>Streptosporangiales</taxon>
        <taxon>Streptosporangiaceae</taxon>
        <taxon>Streptosporangium</taxon>
    </lineage>
</organism>
<dbReference type="InterPro" id="IPR022488">
    <property type="entry name" value="PPK2-related"/>
</dbReference>
<protein>
    <submittedName>
        <fullName evidence="3">Polyphosphate kinase 2, PPK2 family</fullName>
    </submittedName>
</protein>
<dbReference type="PANTHER" id="PTHR34383">
    <property type="entry name" value="POLYPHOSPHATE:AMP PHOSPHOTRANSFERASE-RELATED"/>
    <property type="match status" value="1"/>
</dbReference>
<dbReference type="Gene3D" id="3.40.50.300">
    <property type="entry name" value="P-loop containing nucleotide triphosphate hydrolases"/>
    <property type="match status" value="1"/>
</dbReference>
<feature type="domain" description="Polyphosphate kinase-2-related" evidence="2">
    <location>
        <begin position="48"/>
        <end position="243"/>
    </location>
</feature>
<keyword evidence="3" id="KW-0808">Transferase</keyword>
<dbReference type="Pfam" id="PF03976">
    <property type="entry name" value="PPK2"/>
    <property type="match status" value="1"/>
</dbReference>
<dbReference type="GO" id="GO:0016301">
    <property type="term" value="F:kinase activity"/>
    <property type="evidence" value="ECO:0007669"/>
    <property type="project" value="UniProtKB-KW"/>
</dbReference>